<dbReference type="PROSITE" id="PS01031">
    <property type="entry name" value="SHSP"/>
    <property type="match status" value="1"/>
</dbReference>
<dbReference type="SUPFAM" id="SSF49764">
    <property type="entry name" value="HSP20-like chaperones"/>
    <property type="match status" value="1"/>
</dbReference>
<dbReference type="GO" id="GO:0005737">
    <property type="term" value="C:cytoplasm"/>
    <property type="evidence" value="ECO:0007669"/>
    <property type="project" value="TreeGrafter"/>
</dbReference>
<keyword evidence="4" id="KW-0812">Transmembrane</keyword>
<gene>
    <name evidence="6" type="ORF">PLEPLA_LOCUS4603</name>
</gene>
<evidence type="ECO:0000313" key="7">
    <source>
        <dbReference type="Proteomes" id="UP001153269"/>
    </source>
</evidence>
<dbReference type="GO" id="GO:0051082">
    <property type="term" value="F:unfolded protein binding"/>
    <property type="evidence" value="ECO:0007669"/>
    <property type="project" value="TreeGrafter"/>
</dbReference>
<feature type="compositionally biased region" description="Basic and acidic residues" evidence="3">
    <location>
        <begin position="120"/>
        <end position="131"/>
    </location>
</feature>
<comment type="similarity">
    <text evidence="1 2">Belongs to the small heat shock protein (HSP20) family.</text>
</comment>
<dbReference type="PRINTS" id="PR00299">
    <property type="entry name" value="ACRYSTALLIN"/>
</dbReference>
<dbReference type="InterPro" id="IPR001436">
    <property type="entry name" value="Alpha-crystallin/sHSP_animal"/>
</dbReference>
<organism evidence="6 7">
    <name type="scientific">Pleuronectes platessa</name>
    <name type="common">European plaice</name>
    <dbReference type="NCBI Taxonomy" id="8262"/>
    <lineage>
        <taxon>Eukaryota</taxon>
        <taxon>Metazoa</taxon>
        <taxon>Chordata</taxon>
        <taxon>Craniata</taxon>
        <taxon>Vertebrata</taxon>
        <taxon>Euteleostomi</taxon>
        <taxon>Actinopterygii</taxon>
        <taxon>Neopterygii</taxon>
        <taxon>Teleostei</taxon>
        <taxon>Neoteleostei</taxon>
        <taxon>Acanthomorphata</taxon>
        <taxon>Carangaria</taxon>
        <taxon>Pleuronectiformes</taxon>
        <taxon>Pleuronectoidei</taxon>
        <taxon>Pleuronectidae</taxon>
        <taxon>Pleuronectes</taxon>
    </lineage>
</organism>
<evidence type="ECO:0000256" key="3">
    <source>
        <dbReference type="SAM" id="MobiDB-lite"/>
    </source>
</evidence>
<dbReference type="InterPro" id="IPR008978">
    <property type="entry name" value="HSP20-like_chaperone"/>
</dbReference>
<accession>A0A9N7TPL9</accession>
<evidence type="ECO:0000259" key="5">
    <source>
        <dbReference type="PROSITE" id="PS01031"/>
    </source>
</evidence>
<dbReference type="InterPro" id="IPR019379">
    <property type="entry name" value="Gamma_Secretase_Asp_P_PEN2"/>
</dbReference>
<dbReference type="Pfam" id="PF10251">
    <property type="entry name" value="PEN-2"/>
    <property type="match status" value="1"/>
</dbReference>
<feature type="domain" description="SHSP" evidence="5">
    <location>
        <begin position="213"/>
        <end position="322"/>
    </location>
</feature>
<reference evidence="6" key="1">
    <citation type="submission" date="2020-03" db="EMBL/GenBank/DDBJ databases">
        <authorList>
            <person name="Weist P."/>
        </authorList>
    </citation>
    <scope>NUCLEOTIDE SEQUENCE</scope>
</reference>
<dbReference type="InterPro" id="IPR002068">
    <property type="entry name" value="A-crystallin/Hsp20_dom"/>
</dbReference>
<evidence type="ECO:0000313" key="6">
    <source>
        <dbReference type="EMBL" id="CAB1416811.1"/>
    </source>
</evidence>
<name>A0A9N7TPL9_PLEPL</name>
<dbReference type="Pfam" id="PF00011">
    <property type="entry name" value="HSP20"/>
    <property type="match status" value="1"/>
</dbReference>
<dbReference type="Proteomes" id="UP001153269">
    <property type="component" value="Unassembled WGS sequence"/>
</dbReference>
<proteinExistence type="inferred from homology"/>
<feature type="region of interest" description="Disordered" evidence="3">
    <location>
        <begin position="1"/>
        <end position="25"/>
    </location>
</feature>
<evidence type="ECO:0000256" key="2">
    <source>
        <dbReference type="RuleBase" id="RU003616"/>
    </source>
</evidence>
<evidence type="ECO:0000256" key="1">
    <source>
        <dbReference type="PROSITE-ProRule" id="PRU00285"/>
    </source>
</evidence>
<dbReference type="GO" id="GO:0005634">
    <property type="term" value="C:nucleus"/>
    <property type="evidence" value="ECO:0007669"/>
    <property type="project" value="TreeGrafter"/>
</dbReference>
<dbReference type="GO" id="GO:0043066">
    <property type="term" value="P:negative regulation of apoptotic process"/>
    <property type="evidence" value="ECO:0007669"/>
    <property type="project" value="TreeGrafter"/>
</dbReference>
<dbReference type="PANTHER" id="PTHR45640">
    <property type="entry name" value="HEAT SHOCK PROTEIN HSP-12.2-RELATED"/>
    <property type="match status" value="1"/>
</dbReference>
<dbReference type="PANTHER" id="PTHR45640:SF36">
    <property type="entry name" value="HEAT SHOCK PROTEIN BETA-6"/>
    <property type="match status" value="1"/>
</dbReference>
<protein>
    <recommendedName>
        <fullName evidence="5">SHSP domain-containing protein</fullName>
    </recommendedName>
</protein>
<dbReference type="AlphaFoldDB" id="A0A9N7TPL9"/>
<feature type="compositionally biased region" description="Basic and acidic residues" evidence="3">
    <location>
        <begin position="11"/>
        <end position="20"/>
    </location>
</feature>
<comment type="caution">
    <text evidence="6">The sequence shown here is derived from an EMBL/GenBank/DDBJ whole genome shotgun (WGS) entry which is preliminary data.</text>
</comment>
<dbReference type="Gene3D" id="2.60.40.790">
    <property type="match status" value="1"/>
</dbReference>
<dbReference type="GO" id="GO:0042026">
    <property type="term" value="P:protein refolding"/>
    <property type="evidence" value="ECO:0007669"/>
    <property type="project" value="TreeGrafter"/>
</dbReference>
<keyword evidence="4" id="KW-1133">Transmembrane helix</keyword>
<evidence type="ECO:0000256" key="4">
    <source>
        <dbReference type="SAM" id="Phobius"/>
    </source>
</evidence>
<feature type="transmembrane region" description="Helical" evidence="4">
    <location>
        <begin position="82"/>
        <end position="103"/>
    </location>
</feature>
<keyword evidence="4" id="KW-0472">Membrane</keyword>
<keyword evidence="7" id="KW-1185">Reference proteome</keyword>
<sequence length="357" mass="40778">MAKKNQAGPGAKKEEQEPEKSTMNLERLPNEEKLGLCRKYYLAGFALLPFLWLVNVVWFFREAFVKPTYTEQLQIKTYVKRSGLGLLFWVAVLTTWISIFQHYRAEWGATPQQQSVTSSTRRERSPQPDRRTQQLVTGTHISFRTKHKQVLNRGLSFSFPALLWSGNSSREMDFVLPPSLPAGGIPWEKVLPPLIPRLNGAYGQHNWSQKLLIPEADNTSSAEVNCDGTGFTVQVDVKHFNPEDLMVKVIGDFVEVQGKHEERKKDGPGFTTRQFNRRYRIPKGVDTMALESAMSPEGVLIISAPMMQMRTPHPRPNPIITTQSNPSTITTIYDNKCNRRLYERTGTNRNNFRLLQS</sequence>
<feature type="transmembrane region" description="Helical" evidence="4">
    <location>
        <begin position="40"/>
        <end position="61"/>
    </location>
</feature>
<dbReference type="EMBL" id="CADEAL010000225">
    <property type="protein sequence ID" value="CAB1416811.1"/>
    <property type="molecule type" value="Genomic_DNA"/>
</dbReference>
<feature type="region of interest" description="Disordered" evidence="3">
    <location>
        <begin position="111"/>
        <end position="131"/>
    </location>
</feature>
<dbReference type="GO" id="GO:0009408">
    <property type="term" value="P:response to heat"/>
    <property type="evidence" value="ECO:0007669"/>
    <property type="project" value="TreeGrafter"/>
</dbReference>